<dbReference type="InterPro" id="IPR001223">
    <property type="entry name" value="Glyco_hydro18_cat"/>
</dbReference>
<dbReference type="InterPro" id="IPR029071">
    <property type="entry name" value="Ubiquitin-like_domsf"/>
</dbReference>
<name>A0A9Q0QQZ3_9MAGN</name>
<reference evidence="7" key="1">
    <citation type="journal article" date="2023" name="Plant J.">
        <title>The genome of the king protea, Protea cynaroides.</title>
        <authorList>
            <person name="Chang J."/>
            <person name="Duong T.A."/>
            <person name="Schoeman C."/>
            <person name="Ma X."/>
            <person name="Roodt D."/>
            <person name="Barker N."/>
            <person name="Li Z."/>
            <person name="Van de Peer Y."/>
            <person name="Mizrachi E."/>
        </authorList>
    </citation>
    <scope>NUCLEOTIDE SEQUENCE</scope>
    <source>
        <tissue evidence="7">Young leaves</tissue>
    </source>
</reference>
<dbReference type="Pfam" id="PF24681">
    <property type="entry name" value="Kelch_KLHDC2_KLHL20_DRC7"/>
    <property type="match status" value="1"/>
</dbReference>
<gene>
    <name evidence="7" type="ORF">NE237_015368</name>
</gene>
<organism evidence="7 8">
    <name type="scientific">Protea cynaroides</name>
    <dbReference type="NCBI Taxonomy" id="273540"/>
    <lineage>
        <taxon>Eukaryota</taxon>
        <taxon>Viridiplantae</taxon>
        <taxon>Streptophyta</taxon>
        <taxon>Embryophyta</taxon>
        <taxon>Tracheophyta</taxon>
        <taxon>Spermatophyta</taxon>
        <taxon>Magnoliopsida</taxon>
        <taxon>Proteales</taxon>
        <taxon>Proteaceae</taxon>
        <taxon>Protea</taxon>
    </lineage>
</organism>
<dbReference type="InterPro" id="IPR056819">
    <property type="entry name" value="ACBP4-6_C"/>
</dbReference>
<dbReference type="Pfam" id="PF01344">
    <property type="entry name" value="Kelch_1"/>
    <property type="match status" value="1"/>
</dbReference>
<feature type="domain" description="Ubiquitin-like" evidence="5">
    <location>
        <begin position="792"/>
        <end position="860"/>
    </location>
</feature>
<dbReference type="SUPFAM" id="SSF117281">
    <property type="entry name" value="Kelch motif"/>
    <property type="match status" value="1"/>
</dbReference>
<dbReference type="InterPro" id="IPR000626">
    <property type="entry name" value="Ubiquitin-like_dom"/>
</dbReference>
<dbReference type="Gene3D" id="3.10.20.90">
    <property type="entry name" value="Phosphatidylinositol 3-kinase Catalytic Subunit, Chain A, domain 1"/>
    <property type="match status" value="1"/>
</dbReference>
<evidence type="ECO:0000256" key="1">
    <source>
        <dbReference type="ARBA" id="ARBA00022441"/>
    </source>
</evidence>
<feature type="region of interest" description="Disordered" evidence="4">
    <location>
        <begin position="21"/>
        <end position="51"/>
    </location>
</feature>
<dbReference type="Pfam" id="PF24922">
    <property type="entry name" value="ACBP4_C"/>
    <property type="match status" value="1"/>
</dbReference>
<dbReference type="SUPFAM" id="SSF57997">
    <property type="entry name" value="Tropomyosin"/>
    <property type="match status" value="1"/>
</dbReference>
<keyword evidence="8" id="KW-1185">Reference proteome</keyword>
<dbReference type="AlphaFoldDB" id="A0A9Q0QQZ3"/>
<keyword evidence="3" id="KW-0175">Coiled coil</keyword>
<evidence type="ECO:0000256" key="2">
    <source>
        <dbReference type="ARBA" id="ARBA00022737"/>
    </source>
</evidence>
<dbReference type="PANTHER" id="PTHR46093:SF4">
    <property type="entry name" value="GALACTOSE OXIDASE_KELCH REPEAT SUPERFAMILY PROTEIN"/>
    <property type="match status" value="1"/>
</dbReference>
<dbReference type="PANTHER" id="PTHR46093">
    <property type="entry name" value="ACYL-COA-BINDING DOMAIN-CONTAINING PROTEIN 5"/>
    <property type="match status" value="1"/>
</dbReference>
<proteinExistence type="predicted"/>
<keyword evidence="2" id="KW-0677">Repeat</keyword>
<dbReference type="Pfam" id="PF00704">
    <property type="entry name" value="Glyco_hydro_18"/>
    <property type="match status" value="1"/>
</dbReference>
<feature type="coiled-coil region" evidence="3">
    <location>
        <begin position="597"/>
        <end position="673"/>
    </location>
</feature>
<comment type="caution">
    <text evidence="7">The sequence shown here is derived from an EMBL/GenBank/DDBJ whole genome shotgun (WGS) entry which is preliminary data.</text>
</comment>
<dbReference type="Gene3D" id="3.20.20.80">
    <property type="entry name" value="Glycosidases"/>
    <property type="match status" value="1"/>
</dbReference>
<dbReference type="Proteomes" id="UP001141806">
    <property type="component" value="Unassembled WGS sequence"/>
</dbReference>
<dbReference type="SUPFAM" id="SSF51445">
    <property type="entry name" value="(Trans)glycosidases"/>
    <property type="match status" value="1"/>
</dbReference>
<evidence type="ECO:0008006" key="9">
    <source>
        <dbReference type="Google" id="ProtNLM"/>
    </source>
</evidence>
<feature type="region of interest" description="Disordered" evidence="4">
    <location>
        <begin position="529"/>
        <end position="566"/>
    </location>
</feature>
<protein>
    <recommendedName>
        <fullName evidence="9">Ubiquitin-like domain-containing protein</fullName>
    </recommendedName>
</protein>
<dbReference type="InterPro" id="IPR006652">
    <property type="entry name" value="Kelch_1"/>
</dbReference>
<evidence type="ECO:0000259" key="6">
    <source>
        <dbReference type="PROSITE" id="PS51910"/>
    </source>
</evidence>
<feature type="domain" description="GH18" evidence="6">
    <location>
        <begin position="913"/>
        <end position="1036"/>
    </location>
</feature>
<dbReference type="Gene3D" id="2.120.10.80">
    <property type="entry name" value="Kelch-type beta propeller"/>
    <property type="match status" value="2"/>
</dbReference>
<sequence>MFGFSRRRMKIGRLKVQLADSAQGTRSPIRHAKRLSHSSGENIAHATSHSDEINCQSSSAELDINRSTSGNSESWMVLSTAGDKPTPRFNHAAAVIGDRMVVVGGESGHGLLDDVQVLDFDKFTWTTASSKLYLSPTSLPLKIPACKGHSLVSWGEKVLLVGGKTDPWSERISVWGFDTETERWSLMEAKGDVPVARSGHSVVRAGSILILFGGEDAKRRKLNDLHMFDLKSLMWLPLHCTGAGPSPRSNHVAALYDDRILLIFGGSSKSKSLNDLYSLDFETMIWSRIKVRSFHPSPRAGCCGVLCGTKWFITGGGSRKKRHAETLVYDVLKVEWSVAVASPPSSITTNKGFSLVLVQHKEKIFLVAFGGFKKESSNQIEVLIMDKNEQSMGRRSTLEKGPDLLLFENHSCTMGSAALHGYNAPACHVDSVARQNIASALVHHGSGRKSISESLLIDRNPVSGNVSLRKQLHNEDEYSSSFKMVKNLEDVNPFPQAMEQRTKPLDTGIPTDIAGGIASTEEMTFAFDSENSKSHQKQVNANILPDNDGTTGPETDGKSAGLSAPSNMSQMYESKIAALIRKNGILEGQLAAALGSRDAAEKNLSSVIKSRQDMEKKLADTTKEMELLKEKLAGMELAQEETNSLSNIVHSDNVRLEHDVAFLKAVLDDTQKELHSTRGVLAGERARAFQLQVEVFHLKQRLQSVENRAPTPRKPFHMVNLLRQLLSCDKLLARMSYLLRRLPSLSIDSNDLEVLARSKLIGGFLDLPVTDFPMSSCGRRPRGRELIALEPVELKFRVYDGTDIGHNHYPASTTIATLKEKLVAEWPQDKKVIPKAVNDMKLIYAGKFLEDSKTLAESRIAFGELPGGVTTMHVVVQPSVSKKKSDKSRKEMPKKNTCTCVFAFYSFIESRAAIVEARLIGNQCVSDINSALFTHIFCGFADLNPETYEVTISSDSQNSFSIFTSTVQQNNPSIKTLLSIGGGNSKASDFDAVARKASSRKTFIDSSMRIARSYGFHGLNLDWIANQPLHHLITKG</sequence>
<dbReference type="GO" id="GO:0005975">
    <property type="term" value="P:carbohydrate metabolic process"/>
    <property type="evidence" value="ECO:0007669"/>
    <property type="project" value="InterPro"/>
</dbReference>
<dbReference type="OrthoDB" id="10251809at2759"/>
<dbReference type="PROSITE" id="PS50053">
    <property type="entry name" value="UBIQUITIN_2"/>
    <property type="match status" value="1"/>
</dbReference>
<keyword evidence="1" id="KW-0880">Kelch repeat</keyword>
<evidence type="ECO:0000256" key="3">
    <source>
        <dbReference type="SAM" id="Coils"/>
    </source>
</evidence>
<evidence type="ECO:0000256" key="4">
    <source>
        <dbReference type="SAM" id="MobiDB-lite"/>
    </source>
</evidence>
<feature type="compositionally biased region" description="Polar residues" evidence="4">
    <location>
        <begin position="37"/>
        <end position="51"/>
    </location>
</feature>
<dbReference type="Pfam" id="PF13881">
    <property type="entry name" value="Rad60-SLD_2"/>
    <property type="match status" value="1"/>
</dbReference>
<dbReference type="SUPFAM" id="SSF54236">
    <property type="entry name" value="Ubiquitin-like"/>
    <property type="match status" value="1"/>
</dbReference>
<dbReference type="InterPro" id="IPR015915">
    <property type="entry name" value="Kelch-typ_b-propeller"/>
</dbReference>
<evidence type="ECO:0000313" key="7">
    <source>
        <dbReference type="EMBL" id="KAJ4968667.1"/>
    </source>
</evidence>
<evidence type="ECO:0000259" key="5">
    <source>
        <dbReference type="PROSITE" id="PS50053"/>
    </source>
</evidence>
<dbReference type="InterPro" id="IPR017853">
    <property type="entry name" value="GH"/>
</dbReference>
<dbReference type="CDD" id="cd01814">
    <property type="entry name" value="Ubl_MUBs_plant"/>
    <property type="match status" value="1"/>
</dbReference>
<dbReference type="EMBL" id="JAMYWD010000006">
    <property type="protein sequence ID" value="KAJ4968667.1"/>
    <property type="molecule type" value="Genomic_DNA"/>
</dbReference>
<dbReference type="PROSITE" id="PS51910">
    <property type="entry name" value="GH18_2"/>
    <property type="match status" value="1"/>
</dbReference>
<accession>A0A9Q0QQZ3</accession>
<dbReference type="InterPro" id="IPR039540">
    <property type="entry name" value="UBL3-like_ubiquitin_dom"/>
</dbReference>
<evidence type="ECO:0000313" key="8">
    <source>
        <dbReference type="Proteomes" id="UP001141806"/>
    </source>
</evidence>